<dbReference type="RefSeq" id="WP_091939269.1">
    <property type="nucleotide sequence ID" value="NZ_FNCY01000018.1"/>
</dbReference>
<feature type="active site" description="Proton acceptor" evidence="2">
    <location>
        <position position="123"/>
    </location>
</feature>
<comment type="catalytic activity">
    <reaction evidence="2">
        <text>a 3'-end 2',3'-cyclophospho-ribonucleotide-RNA + H2O = a 3'-end 2'-phospho-ribonucleotide-RNA + H(+)</text>
        <dbReference type="Rhea" id="RHEA:11828"/>
        <dbReference type="Rhea" id="RHEA-COMP:10464"/>
        <dbReference type="Rhea" id="RHEA-COMP:17353"/>
        <dbReference type="ChEBI" id="CHEBI:15377"/>
        <dbReference type="ChEBI" id="CHEBI:15378"/>
        <dbReference type="ChEBI" id="CHEBI:83064"/>
        <dbReference type="ChEBI" id="CHEBI:173113"/>
        <dbReference type="EC" id="3.1.4.58"/>
    </reaction>
</comment>
<dbReference type="GO" id="GO:0008664">
    <property type="term" value="F:RNA 2',3'-cyclic 3'-phosphodiesterase activity"/>
    <property type="evidence" value="ECO:0007669"/>
    <property type="project" value="UniProtKB-EC"/>
</dbReference>
<dbReference type="PANTHER" id="PTHR35561">
    <property type="entry name" value="RNA 2',3'-CYCLIC PHOSPHODIESTERASE"/>
    <property type="match status" value="1"/>
</dbReference>
<gene>
    <name evidence="4" type="ORF">SAMN05660652_03362</name>
</gene>
<protein>
    <recommendedName>
        <fullName evidence="2">RNA 2',3'-cyclic phosphodiesterase</fullName>
        <shortName evidence="2">RNA 2',3'-CPDase</shortName>
        <ecNumber evidence="2">3.1.4.58</ecNumber>
    </recommendedName>
</protein>
<feature type="active site" description="Proton donor" evidence="2">
    <location>
        <position position="39"/>
    </location>
</feature>
<evidence type="ECO:0000256" key="1">
    <source>
        <dbReference type="ARBA" id="ARBA00022801"/>
    </source>
</evidence>
<dbReference type="NCBIfam" id="TIGR02258">
    <property type="entry name" value="2_5_ligase"/>
    <property type="match status" value="1"/>
</dbReference>
<organism evidence="4 5">
    <name type="scientific">Propionivibrio dicarboxylicus</name>
    <dbReference type="NCBI Taxonomy" id="83767"/>
    <lineage>
        <taxon>Bacteria</taxon>
        <taxon>Pseudomonadati</taxon>
        <taxon>Pseudomonadota</taxon>
        <taxon>Betaproteobacteria</taxon>
        <taxon>Rhodocyclales</taxon>
        <taxon>Rhodocyclaceae</taxon>
        <taxon>Propionivibrio</taxon>
    </lineage>
</organism>
<name>A0A1G8KC21_9RHOO</name>
<accession>A0A1G8KC21</accession>
<proteinExistence type="inferred from homology"/>
<feature type="short sequence motif" description="HXTX 1" evidence="2">
    <location>
        <begin position="39"/>
        <end position="42"/>
    </location>
</feature>
<feature type="domain" description="Phosphoesterase HXTX" evidence="3">
    <location>
        <begin position="9"/>
        <end position="85"/>
    </location>
</feature>
<evidence type="ECO:0000313" key="5">
    <source>
        <dbReference type="Proteomes" id="UP000198607"/>
    </source>
</evidence>
<evidence type="ECO:0000256" key="2">
    <source>
        <dbReference type="HAMAP-Rule" id="MF_01940"/>
    </source>
</evidence>
<dbReference type="InterPro" id="IPR009097">
    <property type="entry name" value="Cyclic_Pdiesterase"/>
</dbReference>
<dbReference type="Pfam" id="PF02834">
    <property type="entry name" value="LigT_PEase"/>
    <property type="match status" value="2"/>
</dbReference>
<keyword evidence="5" id="KW-1185">Reference proteome</keyword>
<dbReference type="InterPro" id="IPR014051">
    <property type="entry name" value="Phosphoesterase_HXTX"/>
</dbReference>
<evidence type="ECO:0000313" key="4">
    <source>
        <dbReference type="EMBL" id="SDI40410.1"/>
    </source>
</evidence>
<evidence type="ECO:0000259" key="3">
    <source>
        <dbReference type="Pfam" id="PF02834"/>
    </source>
</evidence>
<keyword evidence="1 2" id="KW-0378">Hydrolase</keyword>
<dbReference type="EMBL" id="FNCY01000018">
    <property type="protein sequence ID" value="SDI40410.1"/>
    <property type="molecule type" value="Genomic_DNA"/>
</dbReference>
<feature type="short sequence motif" description="HXTX 2" evidence="2">
    <location>
        <begin position="123"/>
        <end position="126"/>
    </location>
</feature>
<keyword evidence="4" id="KW-0436">Ligase</keyword>
<dbReference type="InterPro" id="IPR004175">
    <property type="entry name" value="RNA_CPDase"/>
</dbReference>
<dbReference type="AlphaFoldDB" id="A0A1G8KC21"/>
<dbReference type="OrthoDB" id="7061261at2"/>
<dbReference type="EC" id="3.1.4.58" evidence="2"/>
<dbReference type="GO" id="GO:0016874">
    <property type="term" value="F:ligase activity"/>
    <property type="evidence" value="ECO:0007669"/>
    <property type="project" value="UniProtKB-KW"/>
</dbReference>
<sequence>MRLFFALWPSPESAESLAGVARDCALRFGGRPTRAETVHMTLAFLGEQPEVRLADIVAAANTLAFAPFDLPLDRLGAWRHNRVLWAGCRAAPDALSALATGLHAVLAQADVRFEAESRPFNPHVTLLRSVPASAFPVSTPSLVPRVWRCERFVLVESQRLPDGAGYRRVAEFPARG</sequence>
<dbReference type="HAMAP" id="MF_01940">
    <property type="entry name" value="RNA_CPDase"/>
    <property type="match status" value="1"/>
</dbReference>
<feature type="domain" description="Phosphoesterase HXTX" evidence="3">
    <location>
        <begin position="91"/>
        <end position="163"/>
    </location>
</feature>
<dbReference type="GO" id="GO:0004113">
    <property type="term" value="F:2',3'-cyclic-nucleotide 3'-phosphodiesterase activity"/>
    <property type="evidence" value="ECO:0007669"/>
    <property type="project" value="InterPro"/>
</dbReference>
<dbReference type="Proteomes" id="UP000198607">
    <property type="component" value="Unassembled WGS sequence"/>
</dbReference>
<dbReference type="PANTHER" id="PTHR35561:SF1">
    <property type="entry name" value="RNA 2',3'-CYCLIC PHOSPHODIESTERASE"/>
    <property type="match status" value="1"/>
</dbReference>
<dbReference type="STRING" id="83767.SAMN05660652_03362"/>
<reference evidence="4 5" key="1">
    <citation type="submission" date="2016-10" db="EMBL/GenBank/DDBJ databases">
        <authorList>
            <person name="de Groot N.N."/>
        </authorList>
    </citation>
    <scope>NUCLEOTIDE SEQUENCE [LARGE SCALE GENOMIC DNA]</scope>
    <source>
        <strain evidence="4 5">DSM 5885</strain>
    </source>
</reference>
<dbReference type="SUPFAM" id="SSF55144">
    <property type="entry name" value="LigT-like"/>
    <property type="match status" value="1"/>
</dbReference>
<comment type="similarity">
    <text evidence="2">Belongs to the 2H phosphoesterase superfamily. ThpR family.</text>
</comment>
<comment type="function">
    <text evidence="2">Hydrolyzes RNA 2',3'-cyclic phosphodiester to an RNA 2'-phosphomonoester.</text>
</comment>
<dbReference type="Gene3D" id="3.90.1140.10">
    <property type="entry name" value="Cyclic phosphodiesterase"/>
    <property type="match status" value="1"/>
</dbReference>